<organism evidence="8 9">
    <name type="scientific">Candidatus Spyradenecus faecavium</name>
    <dbReference type="NCBI Taxonomy" id="2840947"/>
    <lineage>
        <taxon>Bacteria</taxon>
        <taxon>Pseudomonadati</taxon>
        <taxon>Lentisphaerota</taxon>
        <taxon>Lentisphaeria</taxon>
        <taxon>Lentisphaerales</taxon>
        <taxon>Lentisphaeraceae</taxon>
        <taxon>Lentisphaeraceae incertae sedis</taxon>
        <taxon>Candidatus Spyradenecus</taxon>
    </lineage>
</organism>
<comment type="caution">
    <text evidence="8">The sequence shown here is derived from an EMBL/GenBank/DDBJ whole genome shotgun (WGS) entry which is preliminary data.</text>
</comment>
<dbReference type="InterPro" id="IPR050071">
    <property type="entry name" value="Dehydroquinate_synthase"/>
</dbReference>
<evidence type="ECO:0000256" key="4">
    <source>
        <dbReference type="ARBA" id="ARBA00023141"/>
    </source>
</evidence>
<evidence type="ECO:0000313" key="9">
    <source>
        <dbReference type="Proteomes" id="UP000886845"/>
    </source>
</evidence>
<dbReference type="PANTHER" id="PTHR43622">
    <property type="entry name" value="3-DEHYDROQUINATE SYNTHASE"/>
    <property type="match status" value="1"/>
</dbReference>
<evidence type="ECO:0000259" key="6">
    <source>
        <dbReference type="Pfam" id="PF01761"/>
    </source>
</evidence>
<keyword evidence="5 8" id="KW-0456">Lyase</keyword>
<reference evidence="8" key="1">
    <citation type="submission" date="2020-10" db="EMBL/GenBank/DDBJ databases">
        <authorList>
            <person name="Gilroy R."/>
        </authorList>
    </citation>
    <scope>NUCLEOTIDE SEQUENCE</scope>
    <source>
        <strain evidence="8">35461</strain>
    </source>
</reference>
<reference evidence="8" key="2">
    <citation type="journal article" date="2021" name="PeerJ">
        <title>Extensive microbial diversity within the chicken gut microbiome revealed by metagenomics and culture.</title>
        <authorList>
            <person name="Gilroy R."/>
            <person name="Ravi A."/>
            <person name="Getino M."/>
            <person name="Pursley I."/>
            <person name="Horton D.L."/>
            <person name="Alikhan N.F."/>
            <person name="Baker D."/>
            <person name="Gharbi K."/>
            <person name="Hall N."/>
            <person name="Watson M."/>
            <person name="Adriaenssens E.M."/>
            <person name="Foster-Nyarko E."/>
            <person name="Jarju S."/>
            <person name="Secka A."/>
            <person name="Antonio M."/>
            <person name="Oren A."/>
            <person name="Chaudhuri R.R."/>
            <person name="La Ragione R."/>
            <person name="Hildebrand F."/>
            <person name="Pallen M.J."/>
        </authorList>
    </citation>
    <scope>NUCLEOTIDE SEQUENCE</scope>
    <source>
        <strain evidence="8">35461</strain>
    </source>
</reference>
<dbReference type="NCBIfam" id="NF004852">
    <property type="entry name" value="PRK06203.1"/>
    <property type="match status" value="1"/>
</dbReference>
<dbReference type="Proteomes" id="UP000886845">
    <property type="component" value="Unassembled WGS sequence"/>
</dbReference>
<dbReference type="InterPro" id="IPR030960">
    <property type="entry name" value="DHQS/DOIS_N"/>
</dbReference>
<evidence type="ECO:0000256" key="2">
    <source>
        <dbReference type="ARBA" id="ARBA00022605"/>
    </source>
</evidence>
<evidence type="ECO:0000256" key="3">
    <source>
        <dbReference type="ARBA" id="ARBA00023027"/>
    </source>
</evidence>
<gene>
    <name evidence="8" type="ORF">IAC79_02070</name>
</gene>
<evidence type="ECO:0000256" key="1">
    <source>
        <dbReference type="ARBA" id="ARBA00001911"/>
    </source>
</evidence>
<accession>A0A9D1NM18</accession>
<dbReference type="GO" id="GO:0008652">
    <property type="term" value="P:amino acid biosynthetic process"/>
    <property type="evidence" value="ECO:0007669"/>
    <property type="project" value="UniProtKB-KW"/>
</dbReference>
<evidence type="ECO:0000256" key="5">
    <source>
        <dbReference type="ARBA" id="ARBA00023239"/>
    </source>
</evidence>
<comment type="cofactor">
    <cofactor evidence="1">
        <name>NAD(+)</name>
        <dbReference type="ChEBI" id="CHEBI:57540"/>
    </cofactor>
</comment>
<evidence type="ECO:0000313" key="8">
    <source>
        <dbReference type="EMBL" id="HIV08887.1"/>
    </source>
</evidence>
<dbReference type="PANTHER" id="PTHR43622:SF7">
    <property type="entry name" value="3-DEHYDROQUINATE SYNTHASE, CHLOROPLASTIC"/>
    <property type="match status" value="1"/>
</dbReference>
<dbReference type="GO" id="GO:0009073">
    <property type="term" value="P:aromatic amino acid family biosynthetic process"/>
    <property type="evidence" value="ECO:0007669"/>
    <property type="project" value="UniProtKB-KW"/>
</dbReference>
<dbReference type="Gene3D" id="1.20.1090.10">
    <property type="entry name" value="Dehydroquinate synthase-like - alpha domain"/>
    <property type="match status" value="1"/>
</dbReference>
<dbReference type="Pfam" id="PF24621">
    <property type="entry name" value="DHQS_C"/>
    <property type="match status" value="1"/>
</dbReference>
<dbReference type="Gene3D" id="3.40.50.1970">
    <property type="match status" value="1"/>
</dbReference>
<proteinExistence type="predicted"/>
<keyword evidence="3" id="KW-0520">NAD</keyword>
<protein>
    <submittedName>
        <fullName evidence="8">3-dehydroquinate synthase</fullName>
        <ecNumber evidence="8">4.2.3.4</ecNumber>
    </submittedName>
</protein>
<name>A0A9D1NM18_9BACT</name>
<feature type="domain" description="3-dehydroquinate synthase C-terminal" evidence="7">
    <location>
        <begin position="75"/>
        <end position="205"/>
    </location>
</feature>
<feature type="domain" description="3-dehydroquinate synthase N-terminal" evidence="6">
    <location>
        <begin position="1"/>
        <end position="73"/>
    </location>
</feature>
<dbReference type="Pfam" id="PF01761">
    <property type="entry name" value="DHQ_synthase"/>
    <property type="match status" value="1"/>
</dbReference>
<dbReference type="EMBL" id="DVOR01000064">
    <property type="protein sequence ID" value="HIV08887.1"/>
    <property type="molecule type" value="Genomic_DNA"/>
</dbReference>
<sequence>VQDVVGYAAGIIHRGCRLIRVNTTTLSQADAGVGVKNGVDFGACKNFLGTFAPPFAVVNDADFLPTLSDKDWRNGIAEAVKVATIKDATFLDWLWAHADALRMRDLDAMAELVERTAALHLAHIANAGDPFEQGSARPLDFGHWSAHRLESMTCYQLSHGEAVAIGIALDMVYASLLDLVTPAECARVIALLRDCGLRVWCDELALRGTDGRLAVLEGLRQFREHLGGELCVTLPQGLGAKTEVHEMDEARVERAVALLRERYA</sequence>
<keyword evidence="2" id="KW-0028">Amino-acid biosynthesis</keyword>
<keyword evidence="4" id="KW-0057">Aromatic amino acid biosynthesis</keyword>
<dbReference type="GO" id="GO:0003856">
    <property type="term" value="F:3-dehydroquinate synthase activity"/>
    <property type="evidence" value="ECO:0007669"/>
    <property type="project" value="UniProtKB-EC"/>
</dbReference>
<dbReference type="EC" id="4.2.3.4" evidence="8"/>
<dbReference type="InterPro" id="IPR056179">
    <property type="entry name" value="DHQS_C"/>
</dbReference>
<feature type="non-terminal residue" evidence="8">
    <location>
        <position position="1"/>
    </location>
</feature>
<evidence type="ECO:0000259" key="7">
    <source>
        <dbReference type="Pfam" id="PF24621"/>
    </source>
</evidence>
<dbReference type="AlphaFoldDB" id="A0A9D1NM18"/>
<dbReference type="SUPFAM" id="SSF56796">
    <property type="entry name" value="Dehydroquinate synthase-like"/>
    <property type="match status" value="1"/>
</dbReference>